<name>A0AA38M101_9CUCU</name>
<gene>
    <name evidence="4" type="ORF">Zmor_003098</name>
</gene>
<dbReference type="PANTHER" id="PTHR14191">
    <property type="entry name" value="PDZ DOMAIN CONTAINING PROTEIN"/>
    <property type="match status" value="1"/>
</dbReference>
<dbReference type="SMART" id="SM00228">
    <property type="entry name" value="PDZ"/>
    <property type="match status" value="1"/>
</dbReference>
<dbReference type="InterPro" id="IPR001478">
    <property type="entry name" value="PDZ"/>
</dbReference>
<accession>A0AA38M101</accession>
<evidence type="ECO:0000313" key="4">
    <source>
        <dbReference type="EMBL" id="KAJ3639758.1"/>
    </source>
</evidence>
<dbReference type="GO" id="GO:0043495">
    <property type="term" value="F:protein-membrane adaptor activity"/>
    <property type="evidence" value="ECO:0007669"/>
    <property type="project" value="TreeGrafter"/>
</dbReference>
<dbReference type="GO" id="GO:0072659">
    <property type="term" value="P:protein localization to plasma membrane"/>
    <property type="evidence" value="ECO:0007669"/>
    <property type="project" value="TreeGrafter"/>
</dbReference>
<evidence type="ECO:0000256" key="1">
    <source>
        <dbReference type="ARBA" id="ARBA00022737"/>
    </source>
</evidence>
<feature type="compositionally biased region" description="Basic and acidic residues" evidence="2">
    <location>
        <begin position="107"/>
        <end position="123"/>
    </location>
</feature>
<dbReference type="CDD" id="cd06768">
    <property type="entry name" value="PDZ_NHERF-like"/>
    <property type="match status" value="1"/>
</dbReference>
<evidence type="ECO:0000313" key="5">
    <source>
        <dbReference type="Proteomes" id="UP001168821"/>
    </source>
</evidence>
<organism evidence="4 5">
    <name type="scientific">Zophobas morio</name>
    <dbReference type="NCBI Taxonomy" id="2755281"/>
    <lineage>
        <taxon>Eukaryota</taxon>
        <taxon>Metazoa</taxon>
        <taxon>Ecdysozoa</taxon>
        <taxon>Arthropoda</taxon>
        <taxon>Hexapoda</taxon>
        <taxon>Insecta</taxon>
        <taxon>Pterygota</taxon>
        <taxon>Neoptera</taxon>
        <taxon>Endopterygota</taxon>
        <taxon>Coleoptera</taxon>
        <taxon>Polyphaga</taxon>
        <taxon>Cucujiformia</taxon>
        <taxon>Tenebrionidae</taxon>
        <taxon>Zophobas</taxon>
    </lineage>
</organism>
<dbReference type="GO" id="GO:0016324">
    <property type="term" value="C:apical plasma membrane"/>
    <property type="evidence" value="ECO:0007669"/>
    <property type="project" value="TreeGrafter"/>
</dbReference>
<dbReference type="InterPro" id="IPR036034">
    <property type="entry name" value="PDZ_sf"/>
</dbReference>
<keyword evidence="1" id="KW-0677">Repeat</keyword>
<feature type="domain" description="PDZ" evidence="3">
    <location>
        <begin position="13"/>
        <end position="95"/>
    </location>
</feature>
<dbReference type="PANTHER" id="PTHR14191:SF28">
    <property type="entry name" value="GH04176P-RELATED"/>
    <property type="match status" value="1"/>
</dbReference>
<protein>
    <recommendedName>
        <fullName evidence="3">PDZ domain-containing protein</fullName>
    </recommendedName>
</protein>
<evidence type="ECO:0000259" key="3">
    <source>
        <dbReference type="PROSITE" id="PS50106"/>
    </source>
</evidence>
<dbReference type="AlphaFoldDB" id="A0AA38M101"/>
<dbReference type="Pfam" id="PF00595">
    <property type="entry name" value="PDZ"/>
    <property type="match status" value="1"/>
</dbReference>
<evidence type="ECO:0000256" key="2">
    <source>
        <dbReference type="SAM" id="MobiDB-lite"/>
    </source>
</evidence>
<keyword evidence="5" id="KW-1185">Reference proteome</keyword>
<dbReference type="SUPFAM" id="SSF50156">
    <property type="entry name" value="PDZ domain-like"/>
    <property type="match status" value="1"/>
</dbReference>
<dbReference type="Proteomes" id="UP001168821">
    <property type="component" value="Unassembled WGS sequence"/>
</dbReference>
<dbReference type="Gene3D" id="2.30.42.10">
    <property type="match status" value="1"/>
</dbReference>
<proteinExistence type="predicted"/>
<comment type="caution">
    <text evidence="4">The sequence shown here is derived from an EMBL/GenBank/DDBJ whole genome shotgun (WGS) entry which is preliminary data.</text>
</comment>
<dbReference type="PROSITE" id="PS50106">
    <property type="entry name" value="PDZ"/>
    <property type="match status" value="1"/>
</dbReference>
<dbReference type="InterPro" id="IPR051067">
    <property type="entry name" value="NHER"/>
</dbReference>
<reference evidence="4" key="1">
    <citation type="journal article" date="2023" name="G3 (Bethesda)">
        <title>Whole genome assemblies of Zophobas morio and Tenebrio molitor.</title>
        <authorList>
            <person name="Kaur S."/>
            <person name="Stinson S.A."/>
            <person name="diCenzo G.C."/>
        </authorList>
    </citation>
    <scope>NUCLEOTIDE SEQUENCE</scope>
    <source>
        <strain evidence="4">QUZm001</strain>
    </source>
</reference>
<dbReference type="EMBL" id="JALNTZ010000010">
    <property type="protein sequence ID" value="KAJ3639758.1"/>
    <property type="molecule type" value="Genomic_DNA"/>
</dbReference>
<feature type="region of interest" description="Disordered" evidence="2">
    <location>
        <begin position="97"/>
        <end position="130"/>
    </location>
</feature>
<sequence length="165" mass="18630">MSSELKSHPKARLCHIKKWDHFDGYGFNLHAEKGKPGQYIGKVDDSSPAEAAGLRQGDRILEVNGESIANKTHKQVVELIKNLPDETKLLVVDPHEDGIIPTEPELDDKQEKQNNDVNKKEQENGTLNLSMTAAELRAKLASKKKFDPKKESMDFKQKFDIVQKL</sequence>